<reference evidence="1 2" key="1">
    <citation type="journal article" date="2019" name="Nat. Ecol. Evol.">
        <title>Megaphylogeny resolves global patterns of mushroom evolution.</title>
        <authorList>
            <person name="Varga T."/>
            <person name="Krizsan K."/>
            <person name="Foldi C."/>
            <person name="Dima B."/>
            <person name="Sanchez-Garcia M."/>
            <person name="Sanchez-Ramirez S."/>
            <person name="Szollosi G.J."/>
            <person name="Szarkandi J.G."/>
            <person name="Papp V."/>
            <person name="Albert L."/>
            <person name="Andreopoulos W."/>
            <person name="Angelini C."/>
            <person name="Antonin V."/>
            <person name="Barry K.W."/>
            <person name="Bougher N.L."/>
            <person name="Buchanan P."/>
            <person name="Buyck B."/>
            <person name="Bense V."/>
            <person name="Catcheside P."/>
            <person name="Chovatia M."/>
            <person name="Cooper J."/>
            <person name="Damon W."/>
            <person name="Desjardin D."/>
            <person name="Finy P."/>
            <person name="Geml J."/>
            <person name="Haridas S."/>
            <person name="Hughes K."/>
            <person name="Justo A."/>
            <person name="Karasinski D."/>
            <person name="Kautmanova I."/>
            <person name="Kiss B."/>
            <person name="Kocsube S."/>
            <person name="Kotiranta H."/>
            <person name="LaButti K.M."/>
            <person name="Lechner B.E."/>
            <person name="Liimatainen K."/>
            <person name="Lipzen A."/>
            <person name="Lukacs Z."/>
            <person name="Mihaltcheva S."/>
            <person name="Morgado L.N."/>
            <person name="Niskanen T."/>
            <person name="Noordeloos M.E."/>
            <person name="Ohm R.A."/>
            <person name="Ortiz-Santana B."/>
            <person name="Ovrebo C."/>
            <person name="Racz N."/>
            <person name="Riley R."/>
            <person name="Savchenko A."/>
            <person name="Shiryaev A."/>
            <person name="Soop K."/>
            <person name="Spirin V."/>
            <person name="Szebenyi C."/>
            <person name="Tomsovsky M."/>
            <person name="Tulloss R.E."/>
            <person name="Uehling J."/>
            <person name="Grigoriev I.V."/>
            <person name="Vagvolgyi C."/>
            <person name="Papp T."/>
            <person name="Martin F.M."/>
            <person name="Miettinen O."/>
            <person name="Hibbett D.S."/>
            <person name="Nagy L.G."/>
        </authorList>
    </citation>
    <scope>NUCLEOTIDE SEQUENCE [LARGE SCALE GENOMIC DNA]</scope>
    <source>
        <strain evidence="1 2">NL-1719</strain>
    </source>
</reference>
<dbReference type="Proteomes" id="UP000308600">
    <property type="component" value="Unassembled WGS sequence"/>
</dbReference>
<evidence type="ECO:0000313" key="1">
    <source>
        <dbReference type="EMBL" id="TFK66995.1"/>
    </source>
</evidence>
<dbReference type="EMBL" id="ML208388">
    <property type="protein sequence ID" value="TFK66995.1"/>
    <property type="molecule type" value="Genomic_DNA"/>
</dbReference>
<evidence type="ECO:0000313" key="2">
    <source>
        <dbReference type="Proteomes" id="UP000308600"/>
    </source>
</evidence>
<keyword evidence="2" id="KW-1185">Reference proteome</keyword>
<organism evidence="1 2">
    <name type="scientific">Pluteus cervinus</name>
    <dbReference type="NCBI Taxonomy" id="181527"/>
    <lineage>
        <taxon>Eukaryota</taxon>
        <taxon>Fungi</taxon>
        <taxon>Dikarya</taxon>
        <taxon>Basidiomycota</taxon>
        <taxon>Agaricomycotina</taxon>
        <taxon>Agaricomycetes</taxon>
        <taxon>Agaricomycetidae</taxon>
        <taxon>Agaricales</taxon>
        <taxon>Pluteineae</taxon>
        <taxon>Pluteaceae</taxon>
        <taxon>Pluteus</taxon>
    </lineage>
</organism>
<accession>A0ACD3AND8</accession>
<protein>
    <submittedName>
        <fullName evidence="1">Uncharacterized protein</fullName>
    </submittedName>
</protein>
<gene>
    <name evidence="1" type="ORF">BDN72DRAFT_961326</name>
</gene>
<proteinExistence type="predicted"/>
<name>A0ACD3AND8_9AGAR</name>
<sequence>MDTNHKRIRQQIDEEIAILEQRLFALRAQRNHLAPISRLPVEIMSNIFLFAHQGMWSKLSLALSSVSRDWREIAVDLPDLWSRVDSDLKLKHIPEYMIRSGTKPLDIDLPSIPFTSYTSLSAIAQQLPRIRTMHIGGANDSEWVSFSGADWNIAAPILERLELRCFDIPKFIFSGRVPCLRHLTLQKCRIHWNSLPTLPQLTDLHLTRPEALVPVDEFLNQLRLMPCLDSISTTLALTAARTPIQLSHQLPHLTVLYAEEETCADVAQMLQSLILPEVVHFGLRLDQRNPQDQLSIITALQHCSPISTSPITSLIMKARKGFSGYILECEDISALLQFQYSFSSMHDVHSMCTHFNLQKIRELRLDFSNVVLDHQNTPFWSLFQESSDLRKLVVRNEAFTILARYLDDESTKILNLMASSSNHVDTEDCVVDMVSFPLLRELLIRRGARSLGMHTPSLNSIARYLELRYRNGMRLESLVVCSTQPVSDQLKAEFKAVVGRFQRLTQDVKDDIDDLL</sequence>